<dbReference type="RefSeq" id="WP_007620455.1">
    <property type="nucleotide sequence ID" value="NZ_BAEO01000031.1"/>
</dbReference>
<dbReference type="PROSITE" id="PS51257">
    <property type="entry name" value="PROKAR_LIPOPROTEIN"/>
    <property type="match status" value="1"/>
</dbReference>
<protein>
    <recommendedName>
        <fullName evidence="4">Metal-binding protein</fullName>
    </recommendedName>
</protein>
<feature type="chain" id="PRO_5003900696" description="Metal-binding protein" evidence="1">
    <location>
        <begin position="23"/>
        <end position="175"/>
    </location>
</feature>
<evidence type="ECO:0000256" key="1">
    <source>
        <dbReference type="SAM" id="SignalP"/>
    </source>
</evidence>
<sequence length="175" mass="19398">MKLINIFPVKTLSILSVLFVVACSDASTLEANAKAGKEPKMNEAIELTVYKSRSCKCCQKWVTHVEEHGFETEVNNITLLSKLKDNKGIPANYRSCHTAESNDGYLFEGHVPAKFIKQYLANVPEGSIGLSVPAMPVGTPGMEVGDRFMPYNILLLNADGTVTEYKQVMTYEEQF</sequence>
<dbReference type="OrthoDB" id="14727at2"/>
<dbReference type="eggNOG" id="COG3019">
    <property type="taxonomic scope" value="Bacteria"/>
</dbReference>
<organism evidence="2 3">
    <name type="scientific">Paraglaciecola arctica BSs20135</name>
    <dbReference type="NCBI Taxonomy" id="493475"/>
    <lineage>
        <taxon>Bacteria</taxon>
        <taxon>Pseudomonadati</taxon>
        <taxon>Pseudomonadota</taxon>
        <taxon>Gammaproteobacteria</taxon>
        <taxon>Alteromonadales</taxon>
        <taxon>Alteromonadaceae</taxon>
        <taxon>Paraglaciecola</taxon>
    </lineage>
</organism>
<keyword evidence="3" id="KW-1185">Reference proteome</keyword>
<dbReference type="AlphaFoldDB" id="K6Z7W4"/>
<comment type="caution">
    <text evidence="2">The sequence shown here is derived from an EMBL/GenBank/DDBJ whole genome shotgun (WGS) entry which is preliminary data.</text>
</comment>
<dbReference type="Proteomes" id="UP000006327">
    <property type="component" value="Unassembled WGS sequence"/>
</dbReference>
<dbReference type="STRING" id="493475.GARC_2569"/>
<feature type="signal peptide" evidence="1">
    <location>
        <begin position="1"/>
        <end position="22"/>
    </location>
</feature>
<dbReference type="EMBL" id="BAEO01000031">
    <property type="protein sequence ID" value="GAC19535.1"/>
    <property type="molecule type" value="Genomic_DNA"/>
</dbReference>
<accession>K6Z7W4</accession>
<reference evidence="2 3" key="1">
    <citation type="journal article" date="2017" name="Antonie Van Leeuwenhoek">
        <title>Rhizobium rhizosphaerae sp. nov., a novel species isolated from rice rhizosphere.</title>
        <authorList>
            <person name="Zhao J.J."/>
            <person name="Zhang J."/>
            <person name="Zhang R.J."/>
            <person name="Zhang C.W."/>
            <person name="Yin H.Q."/>
            <person name="Zhang X.X."/>
        </authorList>
    </citation>
    <scope>NUCLEOTIDE SEQUENCE [LARGE SCALE GENOMIC DNA]</scope>
    <source>
        <strain evidence="2 3">BSs20135</strain>
    </source>
</reference>
<evidence type="ECO:0000313" key="2">
    <source>
        <dbReference type="EMBL" id="GAC19535.1"/>
    </source>
</evidence>
<proteinExistence type="predicted"/>
<dbReference type="InterPro" id="IPR007332">
    <property type="entry name" value="DUF411"/>
</dbReference>
<dbReference type="Pfam" id="PF04214">
    <property type="entry name" value="DUF411"/>
    <property type="match status" value="1"/>
</dbReference>
<evidence type="ECO:0008006" key="4">
    <source>
        <dbReference type="Google" id="ProtNLM"/>
    </source>
</evidence>
<name>K6Z7W4_9ALTE</name>
<keyword evidence="1" id="KW-0732">Signal</keyword>
<evidence type="ECO:0000313" key="3">
    <source>
        <dbReference type="Proteomes" id="UP000006327"/>
    </source>
</evidence>
<gene>
    <name evidence="2" type="ORF">GARC_2569</name>
</gene>